<dbReference type="Proteomes" id="UP000189229">
    <property type="component" value="Unassembled WGS sequence"/>
</dbReference>
<evidence type="ECO:0000313" key="2">
    <source>
        <dbReference type="Proteomes" id="UP000189229"/>
    </source>
</evidence>
<protein>
    <submittedName>
        <fullName evidence="1">Putative primosome assembly protein PriA</fullName>
    </submittedName>
</protein>
<organism evidence="1 2">
    <name type="scientific">Mycobacterium kansasii</name>
    <dbReference type="NCBI Taxonomy" id="1768"/>
    <lineage>
        <taxon>Bacteria</taxon>
        <taxon>Bacillati</taxon>
        <taxon>Actinomycetota</taxon>
        <taxon>Actinomycetes</taxon>
        <taxon>Mycobacteriales</taxon>
        <taxon>Mycobacteriaceae</taxon>
        <taxon>Mycobacterium</taxon>
    </lineage>
</organism>
<proteinExistence type="predicted"/>
<gene>
    <name evidence="1" type="ORF">BZL30_8944</name>
</gene>
<dbReference type="AlphaFoldDB" id="A0A1V3WDC3"/>
<comment type="caution">
    <text evidence="1">The sequence shown here is derived from an EMBL/GenBank/DDBJ whole genome shotgun (WGS) entry which is preliminary data.</text>
</comment>
<accession>A0A1V3WDC3</accession>
<dbReference type="EMBL" id="MVBM01000011">
    <property type="protein sequence ID" value="OOK64920.1"/>
    <property type="molecule type" value="Genomic_DNA"/>
</dbReference>
<name>A0A1V3WDC3_MYCKA</name>
<sequence>MRAVVIGARRTAEELGRAFPGTAVITSSGDAVVPEVATRPALVVATPGPNPGRPAGTARRCCWIPGRCWGDRICARPRTRCGAGWRRRRWCVRGLTAVW</sequence>
<evidence type="ECO:0000313" key="1">
    <source>
        <dbReference type="EMBL" id="OOK64920.1"/>
    </source>
</evidence>
<reference evidence="1 2" key="1">
    <citation type="submission" date="2017-02" db="EMBL/GenBank/DDBJ databases">
        <title>Complete genome sequences of Mycobacterium kansasii strains isolated from rhesus macaques.</title>
        <authorList>
            <person name="Panda A."/>
            <person name="Nagaraj S."/>
            <person name="Zhao X."/>
            <person name="Tettelin H."/>
            <person name="Detolla L.J."/>
        </authorList>
    </citation>
    <scope>NUCLEOTIDE SEQUENCE [LARGE SCALE GENOMIC DNA]</scope>
    <source>
        <strain evidence="1 2">11-3813</strain>
    </source>
</reference>